<feature type="region of interest" description="Disordered" evidence="1">
    <location>
        <begin position="3842"/>
        <end position="3885"/>
    </location>
</feature>
<name>A0AAP5EGC4_9GAMM</name>
<dbReference type="Pfam" id="PF13332">
    <property type="entry name" value="Fil_haemagg_2"/>
    <property type="match status" value="5"/>
</dbReference>
<evidence type="ECO:0000313" key="4">
    <source>
        <dbReference type="Proteomes" id="UP001226084"/>
    </source>
</evidence>
<dbReference type="InterPro" id="IPR024973">
    <property type="entry name" value="ESPR"/>
</dbReference>
<dbReference type="InterPro" id="IPR057580">
    <property type="entry name" value="Deam_C"/>
</dbReference>
<feature type="compositionally biased region" description="Polar residues" evidence="1">
    <location>
        <begin position="3857"/>
        <end position="3885"/>
    </location>
</feature>
<dbReference type="RefSeq" id="WP_307107733.1">
    <property type="nucleotide sequence ID" value="NZ_JAUTAS010000001.1"/>
</dbReference>
<feature type="compositionally biased region" description="Gly residues" evidence="1">
    <location>
        <begin position="2952"/>
        <end position="2977"/>
    </location>
</feature>
<dbReference type="InterPro" id="IPR008638">
    <property type="entry name" value="FhaB/CdiA-like_TPS"/>
</dbReference>
<organism evidence="3 4">
    <name type="scientific">Stenotrophomonas rhizophila</name>
    <dbReference type="NCBI Taxonomy" id="216778"/>
    <lineage>
        <taxon>Bacteria</taxon>
        <taxon>Pseudomonadati</taxon>
        <taxon>Pseudomonadota</taxon>
        <taxon>Gammaproteobacteria</taxon>
        <taxon>Lysobacterales</taxon>
        <taxon>Lysobacteraceae</taxon>
        <taxon>Stenotrophomonas</taxon>
    </lineage>
</organism>
<evidence type="ECO:0000256" key="1">
    <source>
        <dbReference type="SAM" id="MobiDB-lite"/>
    </source>
</evidence>
<dbReference type="Pfam" id="PF13018">
    <property type="entry name" value="ESPR"/>
    <property type="match status" value="1"/>
</dbReference>
<evidence type="ECO:0000259" key="2">
    <source>
        <dbReference type="SMART" id="SM00912"/>
    </source>
</evidence>
<comment type="caution">
    <text evidence="3">The sequence shown here is derived from an EMBL/GenBank/DDBJ whole genome shotgun (WGS) entry which is preliminary data.</text>
</comment>
<dbReference type="InterPro" id="IPR010069">
    <property type="entry name" value="CdiA_FHA1_rpt"/>
</dbReference>
<feature type="compositionally biased region" description="Low complexity" evidence="1">
    <location>
        <begin position="2978"/>
        <end position="3001"/>
    </location>
</feature>
<feature type="region of interest" description="Disordered" evidence="1">
    <location>
        <begin position="2929"/>
        <end position="3060"/>
    </location>
</feature>
<dbReference type="Proteomes" id="UP001226084">
    <property type="component" value="Unassembled WGS sequence"/>
</dbReference>
<feature type="compositionally biased region" description="Low complexity" evidence="1">
    <location>
        <begin position="3036"/>
        <end position="3060"/>
    </location>
</feature>
<reference evidence="3" key="1">
    <citation type="submission" date="2023-07" db="EMBL/GenBank/DDBJ databases">
        <title>Functional and genomic diversity of the sorghum phyllosphere microbiome.</title>
        <authorList>
            <person name="Shade A."/>
        </authorList>
    </citation>
    <scope>NUCLEOTIDE SEQUENCE</scope>
    <source>
        <strain evidence="3">SORGH_AS_0457</strain>
    </source>
</reference>
<dbReference type="Pfam" id="PF05594">
    <property type="entry name" value="Fil_haemagg"/>
    <property type="match status" value="22"/>
</dbReference>
<dbReference type="EMBL" id="JAUTAS010000001">
    <property type="protein sequence ID" value="MDQ1110373.1"/>
    <property type="molecule type" value="Genomic_DNA"/>
</dbReference>
<dbReference type="Pfam" id="PF24241">
    <property type="entry name" value="Deam_C"/>
    <property type="match status" value="1"/>
</dbReference>
<dbReference type="InterPro" id="IPR025157">
    <property type="entry name" value="Hemagglutinin_rpt"/>
</dbReference>
<gene>
    <name evidence="3" type="ORF">QE424_003532</name>
</gene>
<proteinExistence type="predicted"/>
<evidence type="ECO:0000313" key="3">
    <source>
        <dbReference type="EMBL" id="MDQ1110373.1"/>
    </source>
</evidence>
<sequence>MNRVYRLVFNRTLGVMQVASELVTAPRGGCDARGGNTVATLRPVSFALWLALGWVGVVQPLSAQQSPSAGRIIADPNAPADQRPTVVSSANGTPQVNITTPSAAGVSRNQYQQFDVGAQGVILNNSRGDTQTQIGGWVQGNPWLATGTARVILNEINSSSPSQLNGYIEVAGARAQVIIANPAGIQIDGAGFLNASRVTLTTGTPIVSNGALEGYRVAGGAIRIAGAGLDASRTDYTDIITRSLQVNAGIWANQLQASLGNNVVSADNTAVTPQAVDSGAPAFALDVGALGGMYANRIWLVGNEQGVGMRNAGKIGAQAGELVVTAEGRLENTGALHAQQDTRIKAADGVANAGTLSAERELRVDTPADIDNSGGTLNARRLELNADALRNRAGSIEQVGAQVLQLKGADVRNLQGQIGTVATTTPGDGTGNTGGTAPGSGSTPGTGTGIPTPGTGTGTGTTPPPATTVPLAAGMLNIARTLDNDGGAIDATGVLQLDARSSLDNSGGTLGVDTLKVQGQGLRNVGGTLEVQGATTARVATLDNSDGHMTLAQGAELHTQTLLNRGGTLAHGGSAASAWTIGTLDNRDGSIASNAASFGLGIGTLVNTRGSISHAGSDGLRLRADRLDGVGGTLATAGDLLLQLGTADHRNAQLIANQVSLTAASFDNRGGRVLATGQQASSLNVQGTLDNGDGGTVASNGDLQISAAQLGNAGGTVQQAGSGSLRIDAATLQGQGGSVLSNGSLLLQGGTTNLRDGTTAAQRIDIHTNDLVTAGGSLTSAGPDALNLQVSRTLDNTGGLLGSNGALAIEATTLINNGGKMVAAGTGASTLRAGGLLQNQGGTLSSNGDLRIDADGLLNAGGSIDHAGEGTLQITANTVQGSAGSIASNGLLQLQAEALDVRKGSTRARQVDIRAGSLDNSNGTLLSLGEQALQLNVSGALLNDGGTLSANGAQQIEAGSLSNRSGALTSAGIADTRIVVAGTLDNHAGSVASNAAALQLQTGTLVNADGAISHAGSGGLSITTGRLDGQDGRIGTAGAVTLSAGAVDHRGASLAAAQLDLTAQSLDNRGGSIVATGTAANTVQVADTLDNGDGGSLASNGDLSISAQTLGNAGGSIQQAGSGTLAIEVARLDGTAGSLLSNGTLQLRGDTLDLGRGTTSAQQIQIDSERLVTAGGQLSALGTGVLQVQARILLDNSGGTFGSNGAVNIAAGTFTNDHGKLIAAGEAASQIRVANLLDNSGGAISGNGSLHIDTATLRNAGGSVVASDALQLQGEELDLRDGAVGATQVTVHAGSLDNSGGSLNATGTADMLLQVRDRLGNDDGTIASNGAQRIEAGTLSNRDGTLSSAGTANSQITVSSELDNSQGLIASNAGALAVSAGSLRNEQGTLNHAGTGGLTVDTGTLDGRDGAIVTAGDLALSATTVDHRGATLQAAQIALDARSFDNRGGKLVATGTGANRLTVQDTLDNGGQGLIASNGDLAINAATFGNAGGTVQQAGSGLLDITAVRVLGADGTLVSNGSLTVQADDIDLRDGTTSAQRIRIDGGTVTTAGGTLTATSTDALVLHARGQLDNSGGTVAGNGTLDLRAGALLNNAGTVQAAGTGASQLQIDQALHNRSGKILTSGDLAITASSLDNQGGTLHSAADLRVGVDGLLDNSNAGLVASAGDADISAGTLDNRSGAIEQAGDGQLQINVQTLQGAAGRIVSNGALNLEGETLDISGGTTAARDIKVIASSLQNAGGTLSATGEQAMVLQVRDALGNNGGTIAANGAQQISAGALSNVGGTLSSAGSADTRIDVTGQFDNSRGTVASNANALQVNAGSLINEAGRIAHAGDGGLTLHTGSLLGQQGSIATTGALTLRAGEVDHRNATLSANQLDIVATGFDNRGGTVVSGGTGPSTVSVQGSLDNGNNGTLASNGDLQITAATFGNAGGTVQHAGSGTLAINAHTLNGQGGKLLSNGTLQLLGESTDLRNGTTAAQRIRIQTGDLITAGGTLTAAGTEALALDVRGRLDNTAGTLATNGTLDLRAAHLFNNQGTVQAAGTGGHQLTLGGALENRGGRILTGGATTVTAGSVDNRAGILHTDGSAPLTLTVDGLLDNSAQGTINAGGSADIRAQSLNNTAGILAAGAVLQLDTATRLANAGGLIQAGTDLHLGAAGIDNQAGRIIAGTLELDTRGQALDNRGGTIASLTGGGVLRTGLLDNTGGLLQTAGNLRIDTAGQALINANANGNGINSSGTLDITSGAFDNRAGAVFGQGAITLNASSVDNAGGSLQGAGDLTLRVQALNNAGGAISVGGNADIALPGALDNRSGLVAAAGTLTVQAASVDNRNTLSAPNGPALGLQGKQLQLTSGSLVNQQGQVLADNLTLQLGGLLDNTGGQVSASETSDISADSIANGGGTLVAGTHQIIRTREITGDGRVLSQGDMTLELRQSYTNTSELAANGTLTLAIQGNLDNLGKLQGANVNISAGNVYNAATGEISSVGLTRLVAAGELVNRGLLDGRTTHVDAGTLVNIGTGRIYGDHIAINAGTLNNQAENVGGVQRSATIAARQRLDLGVGVLSNTGQSLVFSDGDAAIGGGLNGLNAVGAAQRIDNLSSTIEIAGNLDINALAVNNIRENVVVQQQTTRHAPVTLNQPEWFKNGNNTGSLRNTSNFQPYEVYYLNPADILEDSAYITPDGQQIRRAVVKMTPNTSAYYFARGGLYGARGERARLDVQGGTMVIYYVLRADNRNNPDQLGAGAEDPFRDLSTSQPGSPAFHYESDNLTYSNAYGTCTTTCVQLITYPDYDNPDAMLINMQRHPENTSGNEERRVATRTTVEDVVVSAGSDAVINAGGNMRITTDALRNEYASIAAGGDFATFGITQDASVTNIAKTLYRTHSFFNESYTYNKSKTTWSAAPISEQTGVLGSGIVAGGKLTIDVGNLRNENTGRDAPNVRDGDSMANLNTGGPGAGSVGPGAGAVQGPGQSAGQGAGPVSAQGPNAAAAAQGQNGTAVQGPGNAHAQLADTATGQGPGQVGSAGPGGSGVQDISAVQAGQATATGPTAAQGGNHAGSGANAALDRKQAVAAAGNDPHLVVTTAPNASAPSASLFNVDANRGTYLVETDPKFANYRSWLSSDYLLQRAGYEPSQTQKRLGDGFYEQKLVREQIGELTGRRFLDGYASDEDQYRALLEAGATVAGEWGLRPGVALTAEQMARLTSDIVWLVEQDVTLADGSVARALVPQVYLRVMPGDLDHNGALLAGADVDIKLRGDLVSNGSIAGRQLVSIDAGNIRNIGGGQISGQQVGLKASGNIDIIGSTVTATDVLALKAGGDITVASTTRDWQDNGDLLTQRTTTLDRVAGLYVTNTDGAGVLSVNAGGNVELRAARLANAGADGLTAIVAGGDINLTSVVEQRSVSLTHDARNFSNQSQLTHTGTTITGAGDVVLNAGRDLNLAAANVSAANALVAQAGRDINSVAVVDTQTFESGAKSRNHSREVTAASGWVLGNQLSGGEGVALQAGRDLTLQSTTVDSSDGGVVLSAGRNVALTTAQETHDLVVDETTRKKKTLSSTTTTTHEQSAASYAVGSSVGGKSVDIIAGNDVSITGSTVLADNDLRIAAVNNITIESAQDTLSEASSFSQKKSGITGGFANGVASVGYSSARSNNESASQSTTQVGSAVGSMDGNVQLNAGNQLTIAASDVAAGQDLTLIGKDINLVARQDTLDTQNSQSSKSSGLSMGVTYDPTKAYRSARDSTTDGMADSGSIMGDITRNAEGTASGVRAATTSVVVTGGSQRSSGNQTHSTSDARVAQLSAGGDMTLIANGGSITSQGAQLSAEGDALLLATKDIVFDVAHNTESSTSQSAGKGWGFANNTSGLPFGTNNSRSDGTGQSDTITGTQLSVGGGVRMATTEGDISLTAANIAAEKDVTIRAAGNLTVQSGQDTVSNANTADSKAIGTVQISDTEKFAGWHRQQHEDDSGMVSQVASTIGSLGGNVNLGAGGKYTQIASNVVAAQDVNITAAEIELLTADESGHNSQSDKDLKIGVFARIKSPFIDLINNVDSARQSDGRLQAMQGMAAGANAYQAASAISAAAGGAGSGSLFSAEAGIGFKSSSSSAEGSSTVSRGSTIQGGGNVNLTSTSGDIHVVQGNLSAGNTLALDSAGNILLEAGKAHLQDKSRSNNAGAEVGVGVSVGAQTGVYVYAEASVGSSKSNADSSTWQNTTLTGQNISLKAEGDTTLRGATATADRIDVKTGGTLTIESLQDVAESMSKDSQVGGRVQVSVGTAWDASGYASAGKANGSYKGVGQQSGLFAGDGGYHVDAGHVNLVGGAIASTNGANSELTAESFTFTDLKNEMDYRTSSASISGGYGGKLGEGGASQNAPGQFKEIGSNVESQLVGSPGGPNFGGGMPIISSGSDSSTTYATLTEGNITIGGKKVTPAELGVNTDASKAHEAISNLPDLQKLMQEQQAMSSAAGTVMVTSKQIAGDVLTYKSKQAAVAYLSDLEKSDPEAHARYLGLDNAGKEAFLSKHSADYIDAQKWGIGGDYSRALEAVTTAIVGSVAGQGSGQVAANVLAPYAAEFIGSRFDPNHGKDPNATMQLISHALLGALLAEANAGSAGNGAVAAVGGELAAKYLAHALYDTEPGALDEQQKQTVLALSQAVGALAGGLGDGGLAEASLGAMLAENSVKNNILGPKDRDRLRDLRERRAQGENLNQQEWTELVLLDAGDQMSAGLLRKIQAGVELTPVEQANWDIYYSTYVSQNGGGLTPGGQVTGQLSGTGPDTVIGFPYAGLSVDKHAYSDTNLTWFERYIYREKTSNESTYMEGLLRSGLESFRSEDYLPTNMAWRSFFAVQDAQINSALASAAYLAASASDMSEERRRSLTLTVGGLANLLGNAATVKSGVAPVTGSLGIRKPPAATPSELEVPQTNALSLPPQNGGGLSDRIVVPTVTATTTVGGRTFVDYNQTAREFDQGNAGIPTLIADRVAARSERSGKVLPNGNMATAHAEIAVIQKVHDAGLAVGADMSISVSGKDVCGFCKGDIAAAAQAAGLNSLSVRAVDNKTGLPKTYYWTQGMRSIREKKS</sequence>
<dbReference type="Gene3D" id="2.160.20.10">
    <property type="entry name" value="Single-stranded right-handed beta-helix, Pectin lyase-like"/>
    <property type="match status" value="1"/>
</dbReference>
<dbReference type="SUPFAM" id="SSF51126">
    <property type="entry name" value="Pectin lyase-like"/>
    <property type="match status" value="1"/>
</dbReference>
<feature type="region of interest" description="Disordered" evidence="1">
    <location>
        <begin position="420"/>
        <end position="468"/>
    </location>
</feature>
<feature type="compositionally biased region" description="Gly residues" evidence="1">
    <location>
        <begin position="428"/>
        <end position="448"/>
    </location>
</feature>
<dbReference type="NCBIfam" id="TIGR01731">
    <property type="entry name" value="fil_hemag_20aa"/>
    <property type="match status" value="47"/>
</dbReference>
<dbReference type="GO" id="GO:0003824">
    <property type="term" value="F:catalytic activity"/>
    <property type="evidence" value="ECO:0007669"/>
    <property type="project" value="UniProtKB-ARBA"/>
</dbReference>
<dbReference type="NCBIfam" id="TIGR01901">
    <property type="entry name" value="adhes_NPXG"/>
    <property type="match status" value="1"/>
</dbReference>
<dbReference type="InterPro" id="IPR008619">
    <property type="entry name" value="Filamentous_hemagglutn_rpt"/>
</dbReference>
<feature type="compositionally biased region" description="Gly residues" evidence="1">
    <location>
        <begin position="3016"/>
        <end position="3030"/>
    </location>
</feature>
<dbReference type="SMART" id="SM00912">
    <property type="entry name" value="Haemagg_act"/>
    <property type="match status" value="1"/>
</dbReference>
<dbReference type="Pfam" id="PF05860">
    <property type="entry name" value="TPS"/>
    <property type="match status" value="1"/>
</dbReference>
<dbReference type="InterPro" id="IPR011050">
    <property type="entry name" value="Pectin_lyase_fold/virulence"/>
</dbReference>
<feature type="compositionally biased region" description="Basic and acidic residues" evidence="1">
    <location>
        <begin position="2932"/>
        <end position="2944"/>
    </location>
</feature>
<feature type="domain" description="Filamentous haemagglutinin FhaB/tRNA nuclease CdiA-like TPS" evidence="2">
    <location>
        <begin position="90"/>
        <end position="210"/>
    </location>
</feature>
<accession>A0AAP5EGC4</accession>
<dbReference type="InterPro" id="IPR012334">
    <property type="entry name" value="Pectin_lyas_fold"/>
</dbReference>
<protein>
    <submittedName>
        <fullName evidence="3">Filamentous hemagglutinin</fullName>
    </submittedName>
</protein>